<evidence type="ECO:0000313" key="1">
    <source>
        <dbReference type="EMBL" id="KAJ2771090.1"/>
    </source>
</evidence>
<name>A0ACC1K0T8_9FUNG</name>
<protein>
    <submittedName>
        <fullName evidence="1">Uncharacterized protein</fullName>
    </submittedName>
</protein>
<dbReference type="Proteomes" id="UP001140234">
    <property type="component" value="Unassembled WGS sequence"/>
</dbReference>
<evidence type="ECO:0000313" key="2">
    <source>
        <dbReference type="Proteomes" id="UP001140234"/>
    </source>
</evidence>
<gene>
    <name evidence="1" type="ORF">IWQ57_002369</name>
</gene>
<dbReference type="EMBL" id="JANBUJ010000599">
    <property type="protein sequence ID" value="KAJ2771090.1"/>
    <property type="molecule type" value="Genomic_DNA"/>
</dbReference>
<accession>A0ACC1K0T8</accession>
<comment type="caution">
    <text evidence="1">The sequence shown here is derived from an EMBL/GenBank/DDBJ whole genome shotgun (WGS) entry which is preliminary data.</text>
</comment>
<proteinExistence type="predicted"/>
<organism evidence="1 2">
    <name type="scientific">Coemansia nantahalensis</name>
    <dbReference type="NCBI Taxonomy" id="2789366"/>
    <lineage>
        <taxon>Eukaryota</taxon>
        <taxon>Fungi</taxon>
        <taxon>Fungi incertae sedis</taxon>
        <taxon>Zoopagomycota</taxon>
        <taxon>Kickxellomycotina</taxon>
        <taxon>Kickxellomycetes</taxon>
        <taxon>Kickxellales</taxon>
        <taxon>Kickxellaceae</taxon>
        <taxon>Coemansia</taxon>
    </lineage>
</organism>
<sequence>MSRVPWRLLLLAALAAAVVLTYVICAPAMLPRDDLDKDSSPKDGLSAKPPPAAHTKPSGIAYFLPIAEFTDSKWIRMNTILNKAARVCDTATLQSVGRKRAADMRCDITVKSGKGWINLCVKTRAMIQHLCETDGLGNHEFFVKLDDDTMVDPSLEEYIMREMSGRDVYFGYTPGHIEQHLRYRNWFPGPFYGVSANVFKQMCACNMPPCTEKLPWEDQWFGYMLGECNITREDILFDKGSIFHREYTAPRVSVKFHQYTD</sequence>
<keyword evidence="2" id="KW-1185">Reference proteome</keyword>
<reference evidence="1" key="1">
    <citation type="submission" date="2022-07" db="EMBL/GenBank/DDBJ databases">
        <title>Phylogenomic reconstructions and comparative analyses of Kickxellomycotina fungi.</title>
        <authorList>
            <person name="Reynolds N.K."/>
            <person name="Stajich J.E."/>
            <person name="Barry K."/>
            <person name="Grigoriev I.V."/>
            <person name="Crous P."/>
            <person name="Smith M.E."/>
        </authorList>
    </citation>
    <scope>NUCLEOTIDE SEQUENCE</scope>
    <source>
        <strain evidence="1">CBS 109366</strain>
    </source>
</reference>